<dbReference type="InterPro" id="IPR045214">
    <property type="entry name" value="Surf1/Surf4"/>
</dbReference>
<evidence type="ECO:0000256" key="3">
    <source>
        <dbReference type="ARBA" id="ARBA00022692"/>
    </source>
</evidence>
<keyword evidence="6" id="KW-0496">Mitochondrion</keyword>
<proteinExistence type="inferred from homology"/>
<keyword evidence="5 6" id="KW-0472">Membrane</keyword>
<dbReference type="PANTHER" id="PTHR23427">
    <property type="entry name" value="SURFEIT LOCUS PROTEIN"/>
    <property type="match status" value="1"/>
</dbReference>
<dbReference type="AlphaFoldDB" id="A0A813XSI1"/>
<reference evidence="8" key="1">
    <citation type="submission" date="2021-02" db="EMBL/GenBank/DDBJ databases">
        <authorList>
            <person name="Nowell W R."/>
        </authorList>
    </citation>
    <scope>NUCLEOTIDE SEQUENCE</scope>
    <source>
        <strain evidence="8">Ploen Becks lab</strain>
    </source>
</reference>
<sequence>MIAKNFFRINNLLVYPKSPKNFFFSKISTNQTNSSTKDPKKQNKKSSKLNLSEEKNSSNGNFSSYALLAIPIVTFGIGIWQIKRRNDKINLIESFKNRMKTDINELPEDIKDYDSFLKENEYKPFKVKGYFLNSNEILLTPRNDITSSIKLSGAYVITPFVLSNNLNKIILVNRGYVPYTYFSLASRLDTQTENEVELVGILRSNEPSCKFTPINKPPNEWHHRNIKEISEFLKTEPIFLDAVKTSKLPIGGQTEVDLKNDHMSYILTWFGVSSVSIIVWLRLFAKALF</sequence>
<organism evidence="8 9">
    <name type="scientific">Brachionus calyciflorus</name>
    <dbReference type="NCBI Taxonomy" id="104777"/>
    <lineage>
        <taxon>Eukaryota</taxon>
        <taxon>Metazoa</taxon>
        <taxon>Spiralia</taxon>
        <taxon>Gnathifera</taxon>
        <taxon>Rotifera</taxon>
        <taxon>Eurotatoria</taxon>
        <taxon>Monogononta</taxon>
        <taxon>Pseudotrocha</taxon>
        <taxon>Ploima</taxon>
        <taxon>Brachionidae</taxon>
        <taxon>Brachionus</taxon>
    </lineage>
</organism>
<dbReference type="GO" id="GO:0005743">
    <property type="term" value="C:mitochondrial inner membrane"/>
    <property type="evidence" value="ECO:0007669"/>
    <property type="project" value="UniProtKB-SubCell"/>
</dbReference>
<evidence type="ECO:0000256" key="4">
    <source>
        <dbReference type="ARBA" id="ARBA00022989"/>
    </source>
</evidence>
<comment type="function">
    <text evidence="6">Probably involved in the biogenesis of the COX complex.</text>
</comment>
<comment type="caution">
    <text evidence="8">The sequence shown here is derived from an EMBL/GenBank/DDBJ whole genome shotgun (WGS) entry which is preliminary data.</text>
</comment>
<name>A0A813XSI1_9BILA</name>
<dbReference type="InterPro" id="IPR002994">
    <property type="entry name" value="Surf1/Shy1"/>
</dbReference>
<dbReference type="GO" id="GO:0033617">
    <property type="term" value="P:mitochondrial respiratory chain complex IV assembly"/>
    <property type="evidence" value="ECO:0007669"/>
    <property type="project" value="TreeGrafter"/>
</dbReference>
<keyword evidence="3 6" id="KW-0812">Transmembrane</keyword>
<dbReference type="Pfam" id="PF02104">
    <property type="entry name" value="SURF1"/>
    <property type="match status" value="1"/>
</dbReference>
<evidence type="ECO:0000256" key="5">
    <source>
        <dbReference type="ARBA" id="ARBA00023136"/>
    </source>
</evidence>
<evidence type="ECO:0000313" key="9">
    <source>
        <dbReference type="Proteomes" id="UP000663879"/>
    </source>
</evidence>
<dbReference type="Proteomes" id="UP000663879">
    <property type="component" value="Unassembled WGS sequence"/>
</dbReference>
<dbReference type="PANTHER" id="PTHR23427:SF2">
    <property type="entry name" value="SURFEIT LOCUS PROTEIN 1"/>
    <property type="match status" value="1"/>
</dbReference>
<dbReference type="OrthoDB" id="10040024at2759"/>
<evidence type="ECO:0000256" key="7">
    <source>
        <dbReference type="SAM" id="MobiDB-lite"/>
    </source>
</evidence>
<dbReference type="CDD" id="cd06662">
    <property type="entry name" value="SURF1"/>
    <property type="match status" value="1"/>
</dbReference>
<feature type="transmembrane region" description="Helical" evidence="6">
    <location>
        <begin position="62"/>
        <end position="82"/>
    </location>
</feature>
<feature type="transmembrane region" description="Helical" evidence="6">
    <location>
        <begin position="266"/>
        <end position="285"/>
    </location>
</feature>
<keyword evidence="4 6" id="KW-1133">Transmembrane helix</keyword>
<accession>A0A813XSI1</accession>
<evidence type="ECO:0000313" key="8">
    <source>
        <dbReference type="EMBL" id="CAF0871163.1"/>
    </source>
</evidence>
<keyword evidence="6" id="KW-0999">Mitochondrion inner membrane</keyword>
<evidence type="ECO:0000256" key="1">
    <source>
        <dbReference type="ARBA" id="ARBA00004370"/>
    </source>
</evidence>
<evidence type="ECO:0000256" key="6">
    <source>
        <dbReference type="RuleBase" id="RU363076"/>
    </source>
</evidence>
<protein>
    <recommendedName>
        <fullName evidence="6">SURF1-like protein</fullName>
    </recommendedName>
</protein>
<gene>
    <name evidence="8" type="ORF">OXX778_LOCUS9937</name>
</gene>
<feature type="region of interest" description="Disordered" evidence="7">
    <location>
        <begin position="31"/>
        <end position="57"/>
    </location>
</feature>
<keyword evidence="9" id="KW-1185">Reference proteome</keyword>
<comment type="subcellular location">
    <subcellularLocation>
        <location evidence="1">Membrane</location>
    </subcellularLocation>
    <subcellularLocation>
        <location evidence="6">Mitochondrion inner membrane</location>
        <topology evidence="6">Multi-pass membrane protein</topology>
    </subcellularLocation>
</comment>
<evidence type="ECO:0000256" key="2">
    <source>
        <dbReference type="ARBA" id="ARBA00007165"/>
    </source>
</evidence>
<dbReference type="EMBL" id="CAJNOC010001516">
    <property type="protein sequence ID" value="CAF0871163.1"/>
    <property type="molecule type" value="Genomic_DNA"/>
</dbReference>
<dbReference type="PROSITE" id="PS50895">
    <property type="entry name" value="SURF1"/>
    <property type="match status" value="1"/>
</dbReference>
<comment type="similarity">
    <text evidence="2 6">Belongs to the SURF1 family.</text>
</comment>